<dbReference type="PANTHER" id="PTHR24273:SF32">
    <property type="entry name" value="HYALIN"/>
    <property type="match status" value="1"/>
</dbReference>
<dbReference type="Gene3D" id="2.60.40.10">
    <property type="entry name" value="Immunoglobulins"/>
    <property type="match status" value="2"/>
</dbReference>
<dbReference type="AlphaFoldDB" id="A0A4R1KIP3"/>
<dbReference type="InterPro" id="IPR026444">
    <property type="entry name" value="Secre_tail"/>
</dbReference>
<sequence>CEATGVTLGTPTTADNCGVATVTNDAPATFPLGTTTVTWTVTDNAGLTATATQSVTVNDTTAPVITLNGNATVNVEACTGIYTEQGATVADCETGLSVTIGGDTVDVNTPGTYIITYNVTDTAGNAATQVTRDVIVADNTNPICSTQDITIQLDGTGNATITANDIDNGSSDNCGVASISVSQTAFTSADIGDNIVTFTVTDVNGNSSTCNATVTVENSTLDIDDDKFEVFGISPNPFKDNLIIKVPAKLSGDTFNIVIYDLNGRRVFNEVKSVVNNEINLTGLSRLEIAPYIIRIINSTSNSVYSKRLIRY</sequence>
<feature type="domain" description="HYR" evidence="3">
    <location>
        <begin position="134"/>
        <end position="218"/>
    </location>
</feature>
<dbReference type="InterPro" id="IPR013783">
    <property type="entry name" value="Ig-like_fold"/>
</dbReference>
<dbReference type="NCBIfam" id="TIGR04183">
    <property type="entry name" value="Por_Secre_tail"/>
    <property type="match status" value="1"/>
</dbReference>
<gene>
    <name evidence="4" type="ORF">DFQ05_2752</name>
</gene>
<dbReference type="Pfam" id="PF16403">
    <property type="entry name" value="Bact_surface_Ig-like"/>
    <property type="match status" value="1"/>
</dbReference>
<dbReference type="PROSITE" id="PS50825">
    <property type="entry name" value="HYR"/>
    <property type="match status" value="2"/>
</dbReference>
<dbReference type="OrthoDB" id="1652165at2"/>
<reference evidence="4 5" key="1">
    <citation type="journal article" date="2015" name="Stand. Genomic Sci.">
        <title>Genomic Encyclopedia of Bacterial and Archaeal Type Strains, Phase III: the genomes of soil and plant-associated and newly described type strains.</title>
        <authorList>
            <person name="Whitman W.B."/>
            <person name="Woyke T."/>
            <person name="Klenk H.P."/>
            <person name="Zhou Y."/>
            <person name="Lilburn T.G."/>
            <person name="Beck B.J."/>
            <person name="De Vos P."/>
            <person name="Vandamme P."/>
            <person name="Eisen J.A."/>
            <person name="Garrity G."/>
            <person name="Hugenholtz P."/>
            <person name="Kyrpides N.C."/>
        </authorList>
    </citation>
    <scope>NUCLEOTIDE SEQUENCE [LARGE SCALE GENOMIC DNA]</scope>
    <source>
        <strain evidence="4 5">CECT 8445</strain>
    </source>
</reference>
<dbReference type="InterPro" id="IPR032179">
    <property type="entry name" value="Cry22Aa_Ig-like"/>
</dbReference>
<keyword evidence="1" id="KW-0732">Signal</keyword>
<dbReference type="RefSeq" id="WP_132706178.1">
    <property type="nucleotide sequence ID" value="NZ_SMGI01000010.1"/>
</dbReference>
<name>A0A4R1KIP3_9FLAO</name>
<keyword evidence="2" id="KW-0677">Repeat</keyword>
<protein>
    <submittedName>
        <fullName evidence="4">Putative secreted protein (Por secretion system target)</fullName>
    </submittedName>
</protein>
<feature type="non-terminal residue" evidence="4">
    <location>
        <position position="1"/>
    </location>
</feature>
<dbReference type="Proteomes" id="UP000295714">
    <property type="component" value="Unassembled WGS sequence"/>
</dbReference>
<organism evidence="4 5">
    <name type="scientific">Winogradskyella wandonensis</name>
    <dbReference type="NCBI Taxonomy" id="1442586"/>
    <lineage>
        <taxon>Bacteria</taxon>
        <taxon>Pseudomonadati</taxon>
        <taxon>Bacteroidota</taxon>
        <taxon>Flavobacteriia</taxon>
        <taxon>Flavobacteriales</taxon>
        <taxon>Flavobacteriaceae</taxon>
        <taxon>Winogradskyella</taxon>
    </lineage>
</organism>
<evidence type="ECO:0000259" key="3">
    <source>
        <dbReference type="PROSITE" id="PS50825"/>
    </source>
</evidence>
<proteinExistence type="predicted"/>
<dbReference type="EMBL" id="SMGI01000010">
    <property type="protein sequence ID" value="TCK64033.1"/>
    <property type="molecule type" value="Genomic_DNA"/>
</dbReference>
<evidence type="ECO:0000256" key="2">
    <source>
        <dbReference type="ARBA" id="ARBA00022737"/>
    </source>
</evidence>
<accession>A0A4R1KIP3</accession>
<evidence type="ECO:0000256" key="1">
    <source>
        <dbReference type="ARBA" id="ARBA00022729"/>
    </source>
</evidence>
<comment type="caution">
    <text evidence="4">The sequence shown here is derived from an EMBL/GenBank/DDBJ whole genome shotgun (WGS) entry which is preliminary data.</text>
</comment>
<evidence type="ECO:0000313" key="4">
    <source>
        <dbReference type="EMBL" id="TCK64033.1"/>
    </source>
</evidence>
<dbReference type="Pfam" id="PF02494">
    <property type="entry name" value="HYR"/>
    <property type="match status" value="1"/>
</dbReference>
<keyword evidence="5" id="KW-1185">Reference proteome</keyword>
<feature type="domain" description="HYR" evidence="3">
    <location>
        <begin position="1"/>
        <end position="59"/>
    </location>
</feature>
<dbReference type="InterPro" id="IPR003410">
    <property type="entry name" value="HYR_dom"/>
</dbReference>
<evidence type="ECO:0000313" key="5">
    <source>
        <dbReference type="Proteomes" id="UP000295714"/>
    </source>
</evidence>
<dbReference type="Pfam" id="PF18962">
    <property type="entry name" value="Por_Secre_tail"/>
    <property type="match status" value="1"/>
</dbReference>
<dbReference type="PANTHER" id="PTHR24273">
    <property type="entry name" value="FI04643P-RELATED"/>
    <property type="match status" value="1"/>
</dbReference>